<dbReference type="EMBL" id="JABENB010000001">
    <property type="protein sequence ID" value="NNG39832.1"/>
    <property type="molecule type" value="Genomic_DNA"/>
</dbReference>
<dbReference type="RefSeq" id="WP_171154943.1">
    <property type="nucleotide sequence ID" value="NZ_JABENB010000001.1"/>
</dbReference>
<dbReference type="PANTHER" id="PTHR39683:SF4">
    <property type="entry name" value="COENZYME Q-BINDING PROTEIN COQ10 START DOMAIN-CONTAINING PROTEIN"/>
    <property type="match status" value="1"/>
</dbReference>
<comment type="caution">
    <text evidence="2">The sequence shown here is derived from an EMBL/GenBank/DDBJ whole genome shotgun (WGS) entry which is preliminary data.</text>
</comment>
<organism evidence="2 3">
    <name type="scientific">Flexivirga aerilata</name>
    <dbReference type="NCBI Taxonomy" id="1656889"/>
    <lineage>
        <taxon>Bacteria</taxon>
        <taxon>Bacillati</taxon>
        <taxon>Actinomycetota</taxon>
        <taxon>Actinomycetes</taxon>
        <taxon>Micrococcales</taxon>
        <taxon>Dermacoccaceae</taxon>
        <taxon>Flexivirga</taxon>
    </lineage>
</organism>
<dbReference type="CDD" id="cd07819">
    <property type="entry name" value="SRPBCC_2"/>
    <property type="match status" value="1"/>
</dbReference>
<evidence type="ECO:0000313" key="3">
    <source>
        <dbReference type="Proteomes" id="UP000557772"/>
    </source>
</evidence>
<dbReference type="PANTHER" id="PTHR39683">
    <property type="entry name" value="CONSERVED PROTEIN TB16.3"/>
    <property type="match status" value="1"/>
</dbReference>
<dbReference type="Gene3D" id="3.30.530.20">
    <property type="match status" value="1"/>
</dbReference>
<evidence type="ECO:0000313" key="2">
    <source>
        <dbReference type="EMBL" id="NNG39832.1"/>
    </source>
</evidence>
<sequence length="147" mass="16036">MADSTQSSVVIKASPAQVLDVIADFDAYPEWTGQIKSAEVLSEDADGWPEQVQLTLDAGVIKDTYTLDYTWDVVEDGTGVVSWTLVKSTILKSLDGVYRLVQDGAGTRVTYELTVDVSIPVIGMLRRKAEKTIIDTALKGLKKRVEG</sequence>
<dbReference type="Pfam" id="PF03364">
    <property type="entry name" value="Polyketide_cyc"/>
    <property type="match status" value="1"/>
</dbReference>
<reference evidence="2 3" key="1">
    <citation type="submission" date="2020-05" db="EMBL/GenBank/DDBJ databases">
        <title>Flexivirga sp. ID2601S isolated from air conditioner.</title>
        <authorList>
            <person name="Kim D.H."/>
        </authorList>
    </citation>
    <scope>NUCLEOTIDE SEQUENCE [LARGE SCALE GENOMIC DNA]</scope>
    <source>
        <strain evidence="2 3">ID2601S</strain>
    </source>
</reference>
<evidence type="ECO:0000259" key="1">
    <source>
        <dbReference type="Pfam" id="PF03364"/>
    </source>
</evidence>
<gene>
    <name evidence="2" type="ORF">HJ588_11170</name>
</gene>
<protein>
    <submittedName>
        <fullName evidence="2">SRPBCC family protein</fullName>
    </submittedName>
</protein>
<accession>A0A849ASX8</accession>
<dbReference type="InterPro" id="IPR005031">
    <property type="entry name" value="COQ10_START"/>
</dbReference>
<dbReference type="InterPro" id="IPR023393">
    <property type="entry name" value="START-like_dom_sf"/>
</dbReference>
<feature type="domain" description="Coenzyme Q-binding protein COQ10 START" evidence="1">
    <location>
        <begin position="11"/>
        <end position="141"/>
    </location>
</feature>
<name>A0A849ASX8_9MICO</name>
<keyword evidence="3" id="KW-1185">Reference proteome</keyword>
<dbReference type="SUPFAM" id="SSF55961">
    <property type="entry name" value="Bet v1-like"/>
    <property type="match status" value="1"/>
</dbReference>
<dbReference type="AlphaFoldDB" id="A0A849ASX8"/>
<dbReference type="Proteomes" id="UP000557772">
    <property type="component" value="Unassembled WGS sequence"/>
</dbReference>
<proteinExistence type="predicted"/>